<gene>
    <name evidence="1" type="ORF">LEP1GSC187_2571</name>
</gene>
<sequence>MDWCGKAVVFSSQNRENKNAVFKNAHTVFLALRCVLDGK</sequence>
<comment type="caution">
    <text evidence="1">The sequence shown here is derived from an EMBL/GenBank/DDBJ whole genome shotgun (WGS) entry which is preliminary data.</text>
</comment>
<dbReference type="AlphaFoldDB" id="M6UEE2"/>
<accession>M6UEE2</accession>
<organism evidence="1 2">
    <name type="scientific">Leptospira santarosai str. ZUN179</name>
    <dbReference type="NCBI Taxonomy" id="1049985"/>
    <lineage>
        <taxon>Bacteria</taxon>
        <taxon>Pseudomonadati</taxon>
        <taxon>Spirochaetota</taxon>
        <taxon>Spirochaetia</taxon>
        <taxon>Leptospirales</taxon>
        <taxon>Leptospiraceae</taxon>
        <taxon>Leptospira</taxon>
    </lineage>
</organism>
<evidence type="ECO:0000313" key="1">
    <source>
        <dbReference type="EMBL" id="EMO43447.1"/>
    </source>
</evidence>
<reference evidence="1 2" key="1">
    <citation type="submission" date="2013-01" db="EMBL/GenBank/DDBJ databases">
        <authorList>
            <person name="Harkins D.M."/>
            <person name="Durkin A.S."/>
            <person name="Brinkac L.M."/>
            <person name="Haft D.H."/>
            <person name="Selengut J.D."/>
            <person name="Sanka R."/>
            <person name="DePew J."/>
            <person name="Purushe J."/>
            <person name="Matthias M.A."/>
            <person name="Vinetz J.M."/>
            <person name="Sutton G.G."/>
            <person name="Nierman W.C."/>
            <person name="Fouts D.E."/>
        </authorList>
    </citation>
    <scope>NUCLEOTIDE SEQUENCE [LARGE SCALE GENOMIC DNA]</scope>
    <source>
        <strain evidence="1 2">ZUN179</strain>
    </source>
</reference>
<name>M6UEE2_9LEPT</name>
<proteinExistence type="predicted"/>
<protein>
    <submittedName>
        <fullName evidence="1">Uncharacterized protein</fullName>
    </submittedName>
</protein>
<evidence type="ECO:0000313" key="2">
    <source>
        <dbReference type="Proteomes" id="UP000012160"/>
    </source>
</evidence>
<dbReference type="Proteomes" id="UP000012160">
    <property type="component" value="Unassembled WGS sequence"/>
</dbReference>
<dbReference type="EMBL" id="AHOQ02000051">
    <property type="protein sequence ID" value="EMO43447.1"/>
    <property type="molecule type" value="Genomic_DNA"/>
</dbReference>